<evidence type="ECO:0000256" key="1">
    <source>
        <dbReference type="SAM" id="MobiDB-lite"/>
    </source>
</evidence>
<dbReference type="SUPFAM" id="SSF53474">
    <property type="entry name" value="alpha/beta-Hydrolases"/>
    <property type="match status" value="1"/>
</dbReference>
<comment type="caution">
    <text evidence="2">The sequence shown here is derived from an EMBL/GenBank/DDBJ whole genome shotgun (WGS) entry which is preliminary data.</text>
</comment>
<gene>
    <name evidence="2" type="ORF">POL25_19365</name>
</gene>
<dbReference type="GO" id="GO:0016787">
    <property type="term" value="F:hydrolase activity"/>
    <property type="evidence" value="ECO:0007669"/>
    <property type="project" value="UniProtKB-KW"/>
</dbReference>
<keyword evidence="3" id="KW-1185">Reference proteome</keyword>
<sequence>MQARNYLPDPDSPHRQTRAHSRVGGVQRPETGPRPPCECATHEAPLNERLEQAGVPLLAVFGEQDQIYAAHEALRAYAKVTGSQTRLIPDAGHAPNVEQPRVLAQLILAFSAPADPGGERRHEERSSR</sequence>
<feature type="region of interest" description="Disordered" evidence="1">
    <location>
        <begin position="1"/>
        <end position="39"/>
    </location>
</feature>
<keyword evidence="2" id="KW-0378">Hydrolase</keyword>
<accession>A0ABT5E292</accession>
<evidence type="ECO:0000313" key="3">
    <source>
        <dbReference type="Proteomes" id="UP001221686"/>
    </source>
</evidence>
<dbReference type="Proteomes" id="UP001221686">
    <property type="component" value="Unassembled WGS sequence"/>
</dbReference>
<name>A0ABT5E292_9BACT</name>
<proteinExistence type="predicted"/>
<organism evidence="2 3">
    <name type="scientific">Nannocystis bainbridge</name>
    <dbReference type="NCBI Taxonomy" id="2995303"/>
    <lineage>
        <taxon>Bacteria</taxon>
        <taxon>Pseudomonadati</taxon>
        <taxon>Myxococcota</taxon>
        <taxon>Polyangia</taxon>
        <taxon>Nannocystales</taxon>
        <taxon>Nannocystaceae</taxon>
        <taxon>Nannocystis</taxon>
    </lineage>
</organism>
<evidence type="ECO:0000313" key="2">
    <source>
        <dbReference type="EMBL" id="MDC0719073.1"/>
    </source>
</evidence>
<dbReference type="Gene3D" id="3.40.50.1820">
    <property type="entry name" value="alpha/beta hydrolase"/>
    <property type="match status" value="1"/>
</dbReference>
<dbReference type="InterPro" id="IPR029058">
    <property type="entry name" value="AB_hydrolase_fold"/>
</dbReference>
<reference evidence="2 3" key="1">
    <citation type="submission" date="2022-11" db="EMBL/GenBank/DDBJ databases">
        <title>Minimal conservation of predation-associated metabolite biosynthetic gene clusters underscores biosynthetic potential of Myxococcota including descriptions for ten novel species: Archangium lansinium sp. nov., Myxococcus landrumus sp. nov., Nannocystis bai.</title>
        <authorList>
            <person name="Ahearne A."/>
            <person name="Stevens C."/>
            <person name="Dowd S."/>
        </authorList>
    </citation>
    <scope>NUCLEOTIDE SEQUENCE [LARGE SCALE GENOMIC DNA]</scope>
    <source>
        <strain evidence="2 3">BB15-2</strain>
    </source>
</reference>
<protein>
    <submittedName>
        <fullName evidence="2">Alpha/beta hydrolase</fullName>
    </submittedName>
</protein>
<dbReference type="EMBL" id="JAQNDL010000002">
    <property type="protein sequence ID" value="MDC0719073.1"/>
    <property type="molecule type" value="Genomic_DNA"/>
</dbReference>